<protein>
    <submittedName>
        <fullName evidence="1">Uncharacterized protein</fullName>
    </submittedName>
</protein>
<name>A0A4Z2FSQ6_9TELE</name>
<evidence type="ECO:0000313" key="2">
    <source>
        <dbReference type="Proteomes" id="UP000314294"/>
    </source>
</evidence>
<gene>
    <name evidence="1" type="ORF">EYF80_045606</name>
</gene>
<dbReference type="Proteomes" id="UP000314294">
    <property type="component" value="Unassembled WGS sequence"/>
</dbReference>
<keyword evidence="2" id="KW-1185">Reference proteome</keyword>
<reference evidence="1 2" key="1">
    <citation type="submission" date="2019-03" db="EMBL/GenBank/DDBJ databases">
        <title>First draft genome of Liparis tanakae, snailfish: a comprehensive survey of snailfish specific genes.</title>
        <authorList>
            <person name="Kim W."/>
            <person name="Song I."/>
            <person name="Jeong J.-H."/>
            <person name="Kim D."/>
            <person name="Kim S."/>
            <person name="Ryu S."/>
            <person name="Song J.Y."/>
            <person name="Lee S.K."/>
        </authorList>
    </citation>
    <scope>NUCLEOTIDE SEQUENCE [LARGE SCALE GENOMIC DNA]</scope>
    <source>
        <tissue evidence="1">Muscle</tissue>
    </source>
</reference>
<evidence type="ECO:0000313" key="1">
    <source>
        <dbReference type="EMBL" id="TNN44189.1"/>
    </source>
</evidence>
<sequence length="99" mass="11279">MKENLANDELVRGLKPEQWSRNRDFAQHHGARTTSCFFHPLRLAYQTRRSHTPTVTAERDPVILRGREEFLFTRRCCSCLAACCTAAGVTGLTGLTWKL</sequence>
<accession>A0A4Z2FSQ6</accession>
<dbReference type="AlphaFoldDB" id="A0A4Z2FSQ6"/>
<dbReference type="EMBL" id="SRLO01000918">
    <property type="protein sequence ID" value="TNN44189.1"/>
    <property type="molecule type" value="Genomic_DNA"/>
</dbReference>
<organism evidence="1 2">
    <name type="scientific">Liparis tanakae</name>
    <name type="common">Tanaka's snailfish</name>
    <dbReference type="NCBI Taxonomy" id="230148"/>
    <lineage>
        <taxon>Eukaryota</taxon>
        <taxon>Metazoa</taxon>
        <taxon>Chordata</taxon>
        <taxon>Craniata</taxon>
        <taxon>Vertebrata</taxon>
        <taxon>Euteleostomi</taxon>
        <taxon>Actinopterygii</taxon>
        <taxon>Neopterygii</taxon>
        <taxon>Teleostei</taxon>
        <taxon>Neoteleostei</taxon>
        <taxon>Acanthomorphata</taxon>
        <taxon>Eupercaria</taxon>
        <taxon>Perciformes</taxon>
        <taxon>Cottioidei</taxon>
        <taxon>Cottales</taxon>
        <taxon>Liparidae</taxon>
        <taxon>Liparis</taxon>
    </lineage>
</organism>
<comment type="caution">
    <text evidence="1">The sequence shown here is derived from an EMBL/GenBank/DDBJ whole genome shotgun (WGS) entry which is preliminary data.</text>
</comment>
<proteinExistence type="predicted"/>